<sequence>MRKKNFPKIIFTSLILSGCVNTLDTTDLEVIPSNETLMALEADNIQNIQEMKTASVVLKVQPLNKKEQCNLQYLTVERDYYAASGEFFWDGKCVNGKADGLGRIFMKTDS</sequence>
<protein>
    <recommendedName>
        <fullName evidence="3">Lipoprotein</fullName>
    </recommendedName>
</protein>
<evidence type="ECO:0008006" key="3">
    <source>
        <dbReference type="Google" id="ProtNLM"/>
    </source>
</evidence>
<dbReference type="OrthoDB" id="6402771at2"/>
<gene>
    <name evidence="1" type="ORF">SAMN04487865_100186</name>
</gene>
<dbReference type="RefSeq" id="WP_074837902.1">
    <property type="nucleotide sequence ID" value="NZ_CP047056.1"/>
</dbReference>
<dbReference type="PROSITE" id="PS51257">
    <property type="entry name" value="PROKAR_LIPOPROTEIN"/>
    <property type="match status" value="1"/>
</dbReference>
<evidence type="ECO:0000313" key="1">
    <source>
        <dbReference type="EMBL" id="SFJ73589.1"/>
    </source>
</evidence>
<dbReference type="Proteomes" id="UP000243374">
    <property type="component" value="Unassembled WGS sequence"/>
</dbReference>
<proteinExistence type="predicted"/>
<keyword evidence="2" id="KW-1185">Reference proteome</keyword>
<dbReference type="EMBL" id="FOSF01000001">
    <property type="protein sequence ID" value="SFJ73589.1"/>
    <property type="molecule type" value="Genomic_DNA"/>
</dbReference>
<accession>A0A662Z5T1</accession>
<organism evidence="1 2">
    <name type="scientific">Succinivibrio dextrinosolvens</name>
    <dbReference type="NCBI Taxonomy" id="83771"/>
    <lineage>
        <taxon>Bacteria</taxon>
        <taxon>Pseudomonadati</taxon>
        <taxon>Pseudomonadota</taxon>
        <taxon>Gammaproteobacteria</taxon>
        <taxon>Aeromonadales</taxon>
        <taxon>Succinivibrionaceae</taxon>
        <taxon>Succinivibrio</taxon>
    </lineage>
</organism>
<dbReference type="AlphaFoldDB" id="A0A662Z5T1"/>
<evidence type="ECO:0000313" key="2">
    <source>
        <dbReference type="Proteomes" id="UP000243374"/>
    </source>
</evidence>
<name>A0A662Z5T1_9GAMM</name>
<reference evidence="1 2" key="1">
    <citation type="submission" date="2016-10" db="EMBL/GenBank/DDBJ databases">
        <authorList>
            <person name="Varghese N."/>
            <person name="Submissions S."/>
        </authorList>
    </citation>
    <scope>NUCLEOTIDE SEQUENCE [LARGE SCALE GENOMIC DNA]</scope>
    <source>
        <strain evidence="1 2">22B</strain>
    </source>
</reference>